<keyword evidence="4 12" id="KW-0547">Nucleotide-binding</keyword>
<comment type="similarity">
    <text evidence="12">Belongs to the helicase family. PriA subfamily.</text>
</comment>
<dbReference type="InterPro" id="IPR040498">
    <property type="entry name" value="PriA_CRR"/>
</dbReference>
<keyword evidence="3 12" id="KW-0479">Metal-binding</keyword>
<reference evidence="15 16" key="1">
    <citation type="submission" date="2018-09" db="EMBL/GenBank/DDBJ databases">
        <authorList>
            <person name="Postec A."/>
        </authorList>
    </citation>
    <scope>NUCLEOTIDE SEQUENCE [LARGE SCALE GENOMIC DNA]</scope>
    <source>
        <strain evidence="15">70B-A</strain>
    </source>
</reference>
<dbReference type="GO" id="GO:1990077">
    <property type="term" value="C:primosome complex"/>
    <property type="evidence" value="ECO:0007669"/>
    <property type="project" value="UniProtKB-UniRule"/>
</dbReference>
<feature type="domain" description="Helicase C-terminal" evidence="14">
    <location>
        <begin position="486"/>
        <end position="643"/>
    </location>
</feature>
<evidence type="ECO:0000256" key="12">
    <source>
        <dbReference type="HAMAP-Rule" id="MF_00983"/>
    </source>
</evidence>
<dbReference type="SUPFAM" id="SSF52540">
    <property type="entry name" value="P-loop containing nucleoside triphosphate hydrolases"/>
    <property type="match status" value="2"/>
</dbReference>
<evidence type="ECO:0000259" key="13">
    <source>
        <dbReference type="PROSITE" id="PS51192"/>
    </source>
</evidence>
<dbReference type="PANTHER" id="PTHR30580">
    <property type="entry name" value="PRIMOSOMAL PROTEIN N"/>
    <property type="match status" value="1"/>
</dbReference>
<dbReference type="InterPro" id="IPR014001">
    <property type="entry name" value="Helicase_ATP-bd"/>
</dbReference>
<evidence type="ECO:0000256" key="3">
    <source>
        <dbReference type="ARBA" id="ARBA00022723"/>
    </source>
</evidence>
<dbReference type="EC" id="5.6.2.4" evidence="12"/>
<dbReference type="GO" id="GO:0005524">
    <property type="term" value="F:ATP binding"/>
    <property type="evidence" value="ECO:0007669"/>
    <property type="project" value="UniProtKB-UniRule"/>
</dbReference>
<evidence type="ECO:0000256" key="6">
    <source>
        <dbReference type="ARBA" id="ARBA00022806"/>
    </source>
</evidence>
<feature type="domain" description="Helicase ATP-binding" evidence="13">
    <location>
        <begin position="223"/>
        <end position="389"/>
    </location>
</feature>
<evidence type="ECO:0000313" key="15">
    <source>
        <dbReference type="EMBL" id="VDN45862.1"/>
    </source>
</evidence>
<dbReference type="SMART" id="SM00490">
    <property type="entry name" value="HELICc"/>
    <property type="match status" value="1"/>
</dbReference>
<keyword evidence="7 12" id="KW-0862">Zinc</keyword>
<dbReference type="Pfam" id="PF00271">
    <property type="entry name" value="Helicase_C"/>
    <property type="match status" value="1"/>
</dbReference>
<dbReference type="PROSITE" id="PS51192">
    <property type="entry name" value="HELICASE_ATP_BIND_1"/>
    <property type="match status" value="1"/>
</dbReference>
<proteinExistence type="inferred from homology"/>
<dbReference type="Pfam" id="PF17764">
    <property type="entry name" value="PriA_3primeBD"/>
    <property type="match status" value="1"/>
</dbReference>
<dbReference type="HAMAP" id="MF_00983">
    <property type="entry name" value="PriA"/>
    <property type="match status" value="1"/>
</dbReference>
<dbReference type="OrthoDB" id="9759544at2"/>
<feature type="binding site" evidence="12">
    <location>
        <position position="478"/>
    </location>
    <ligand>
        <name>Zn(2+)</name>
        <dbReference type="ChEBI" id="CHEBI:29105"/>
        <label>2</label>
    </ligand>
</feature>
<feature type="binding site" evidence="12">
    <location>
        <position position="491"/>
    </location>
    <ligand>
        <name>Zn(2+)</name>
        <dbReference type="ChEBI" id="CHEBI:29105"/>
        <label>1</label>
    </ligand>
</feature>
<evidence type="ECO:0000256" key="8">
    <source>
        <dbReference type="ARBA" id="ARBA00022840"/>
    </source>
</evidence>
<feature type="binding site" evidence="12">
    <location>
        <position position="463"/>
    </location>
    <ligand>
        <name>Zn(2+)</name>
        <dbReference type="ChEBI" id="CHEBI:29105"/>
        <label>2</label>
    </ligand>
</feature>
<dbReference type="GO" id="GO:0006310">
    <property type="term" value="P:DNA recombination"/>
    <property type="evidence" value="ECO:0007669"/>
    <property type="project" value="InterPro"/>
</dbReference>
<dbReference type="InterPro" id="IPR041236">
    <property type="entry name" value="PriA_C"/>
</dbReference>
<dbReference type="PROSITE" id="PS51194">
    <property type="entry name" value="HELICASE_CTER"/>
    <property type="match status" value="1"/>
</dbReference>
<sequence>MIKKYAQIIISISVKSLDRIFTYGVPETLRPSLGIGSIVEIPFGAGNRIIRGYILGFCEEIDFDPTKVKYILKQYEEVGIESELLELAVFMKNRYVTTMQSALGTLLPSRPNVRKKEEKWVRSLMDQDQLLDMMRTLKDKKIYEPRRRVLEVLLVKPHIPLKEIMEEADVSRGIISTMVKHLILEFETNISIRMPYDLEAYDTSINLAPNKEQDKALTQITQSIQQRENKVFLLHGITGSGKTEVYMQAIEQVLKVGQSAIVMIPEIALTPLMVKRFVERFGEVVGVMHSRLSEGERFDQWRLAKEGRLKIMIGPRSAIFAPFEKIGLIILDEEHETSYKSEMPPKYHAREVAIYRARYHMCPVLLGSATPLVESYYKALSGKYTLIELDQKAEALSPLEVETVDMRKELEKGNTSILSHELYEAIKATLLKKEQIILFLNRRGHSNFVSCRLCGYVLKCNHCDVAYNYHKYNHKLQCHYCNESIPMVQICPSCGSKHVKAFGIGTQKVEAYIKEIFSEAKVLRMDYDTTTGKDGHKRILDQFEAKEADILIGTQMVAKGHHFNNVTLVGVLAADMSLYVNDFRASEKTFQLVTQVTGRSGRGDKAGRAIIQTYTPDHYSIMSAQNQDYKNFYNNEIQYRKLMGYAPFKEMMSVLIISTDEKYLIQLCHRIKEQLSIYDQNKGIEILGPSPATLSKIRNNFRWVIYIKADSYKALTALANHLYNINEQEDHRHISHMQIDLNPMMSY</sequence>
<dbReference type="Gene3D" id="3.40.50.300">
    <property type="entry name" value="P-loop containing nucleotide triphosphate hydrolases"/>
    <property type="match status" value="2"/>
</dbReference>
<keyword evidence="5 12" id="KW-0378">Hydrolase</keyword>
<dbReference type="InterPro" id="IPR036390">
    <property type="entry name" value="WH_DNA-bd_sf"/>
</dbReference>
<dbReference type="RefSeq" id="WP_125135457.1">
    <property type="nucleotide sequence ID" value="NZ_LR130778.1"/>
</dbReference>
<dbReference type="GO" id="GO:0016887">
    <property type="term" value="F:ATP hydrolysis activity"/>
    <property type="evidence" value="ECO:0007669"/>
    <property type="project" value="RHEA"/>
</dbReference>
<evidence type="ECO:0000256" key="1">
    <source>
        <dbReference type="ARBA" id="ARBA00022515"/>
    </source>
</evidence>
<dbReference type="InterPro" id="IPR011545">
    <property type="entry name" value="DEAD/DEAH_box_helicase_dom"/>
</dbReference>
<comment type="function">
    <text evidence="12">Initiates the restart of stalled replication forks, which reloads the replicative helicase on sites other than the origin of replication. Recognizes and binds to abandoned replication forks and remodels them to uncover a helicase loading site. Promotes assembly of the primosome at these replication forks.</text>
</comment>
<evidence type="ECO:0000256" key="7">
    <source>
        <dbReference type="ARBA" id="ARBA00022833"/>
    </source>
</evidence>
<dbReference type="GO" id="GO:0006269">
    <property type="term" value="P:DNA replication, synthesis of primer"/>
    <property type="evidence" value="ECO:0007669"/>
    <property type="project" value="UniProtKB-KW"/>
</dbReference>
<dbReference type="InterPro" id="IPR001650">
    <property type="entry name" value="Helicase_C-like"/>
</dbReference>
<dbReference type="GO" id="GO:0006302">
    <property type="term" value="P:double-strand break repair"/>
    <property type="evidence" value="ECO:0007669"/>
    <property type="project" value="InterPro"/>
</dbReference>
<protein>
    <recommendedName>
        <fullName evidence="12">Replication restart protein PriA</fullName>
    </recommendedName>
    <alternativeName>
        <fullName evidence="12">ATP-dependent DNA helicase PriA</fullName>
        <ecNumber evidence="12">5.6.2.4</ecNumber>
    </alternativeName>
    <alternativeName>
        <fullName evidence="12">DNA 3'-5' helicase PriA</fullName>
    </alternativeName>
</protein>
<evidence type="ECO:0000259" key="14">
    <source>
        <dbReference type="PROSITE" id="PS51194"/>
    </source>
</evidence>
<comment type="catalytic activity">
    <reaction evidence="12">
        <text>Couples ATP hydrolysis with the unwinding of duplex DNA by translocating in the 3'-5' direction.</text>
        <dbReference type="EC" id="5.6.2.4"/>
    </reaction>
</comment>
<dbReference type="GO" id="GO:0043138">
    <property type="term" value="F:3'-5' DNA helicase activity"/>
    <property type="evidence" value="ECO:0007669"/>
    <property type="project" value="UniProtKB-EC"/>
</dbReference>
<comment type="subunit">
    <text evidence="12">Component of the replication restart primosome.</text>
</comment>
<dbReference type="SUPFAM" id="SSF46785">
    <property type="entry name" value="Winged helix' DNA-binding domain"/>
    <property type="match status" value="1"/>
</dbReference>
<dbReference type="InterPro" id="IPR027417">
    <property type="entry name" value="P-loop_NTPase"/>
</dbReference>
<dbReference type="InterPro" id="IPR005259">
    <property type="entry name" value="PriA"/>
</dbReference>
<evidence type="ECO:0000256" key="4">
    <source>
        <dbReference type="ARBA" id="ARBA00022741"/>
    </source>
</evidence>
<dbReference type="Pfam" id="PF18319">
    <property type="entry name" value="Zn_ribbon_PriA"/>
    <property type="match status" value="1"/>
</dbReference>
<evidence type="ECO:0000256" key="11">
    <source>
        <dbReference type="ARBA" id="ARBA00048988"/>
    </source>
</evidence>
<keyword evidence="8 12" id="KW-0067">ATP-binding</keyword>
<feature type="binding site" evidence="12">
    <location>
        <position position="481"/>
    </location>
    <ligand>
        <name>Zn(2+)</name>
        <dbReference type="ChEBI" id="CHEBI:29105"/>
        <label>2</label>
    </ligand>
</feature>
<dbReference type="Gene3D" id="3.40.1440.60">
    <property type="entry name" value="PriA, 3(prime) DNA-binding domain"/>
    <property type="match status" value="1"/>
</dbReference>
<dbReference type="KEGG" id="cbar:PATL70BA_0025"/>
<feature type="binding site" evidence="12">
    <location>
        <position position="494"/>
    </location>
    <ligand>
        <name>Zn(2+)</name>
        <dbReference type="ChEBI" id="CHEBI:29105"/>
        <label>1</label>
    </ligand>
</feature>
<evidence type="ECO:0000256" key="2">
    <source>
        <dbReference type="ARBA" id="ARBA00022705"/>
    </source>
</evidence>
<dbReference type="CDD" id="cd17929">
    <property type="entry name" value="DEXHc_priA"/>
    <property type="match status" value="1"/>
</dbReference>
<dbReference type="Pfam" id="PF18074">
    <property type="entry name" value="PriA_C"/>
    <property type="match status" value="1"/>
</dbReference>
<dbReference type="Proteomes" id="UP000279029">
    <property type="component" value="Chromosome"/>
</dbReference>
<dbReference type="FunFam" id="3.40.50.300:FF:000489">
    <property type="entry name" value="Primosome assembly protein PriA"/>
    <property type="match status" value="1"/>
</dbReference>
<dbReference type="AlphaFoldDB" id="A0A3P7RS61"/>
<evidence type="ECO:0000256" key="5">
    <source>
        <dbReference type="ARBA" id="ARBA00022801"/>
    </source>
</evidence>
<comment type="cofactor">
    <cofactor evidence="12">
        <name>Zn(2+)</name>
        <dbReference type="ChEBI" id="CHEBI:29105"/>
    </cofactor>
    <text evidence="12">Binds 2 zinc ions per subunit.</text>
</comment>
<dbReference type="GO" id="GO:0003677">
    <property type="term" value="F:DNA binding"/>
    <property type="evidence" value="ECO:0007669"/>
    <property type="project" value="UniProtKB-UniRule"/>
</dbReference>
<dbReference type="CDD" id="cd18804">
    <property type="entry name" value="SF2_C_priA"/>
    <property type="match status" value="1"/>
</dbReference>
<evidence type="ECO:0000256" key="9">
    <source>
        <dbReference type="ARBA" id="ARBA00023125"/>
    </source>
</evidence>
<dbReference type="PANTHER" id="PTHR30580:SF0">
    <property type="entry name" value="PRIMOSOMAL PROTEIN N"/>
    <property type="match status" value="1"/>
</dbReference>
<dbReference type="InterPro" id="IPR042115">
    <property type="entry name" value="PriA_3primeBD_sf"/>
</dbReference>
<keyword evidence="10 12" id="KW-0413">Isomerase</keyword>
<evidence type="ECO:0000313" key="16">
    <source>
        <dbReference type="Proteomes" id="UP000279029"/>
    </source>
</evidence>
<dbReference type="GO" id="GO:0006270">
    <property type="term" value="P:DNA replication initiation"/>
    <property type="evidence" value="ECO:0007669"/>
    <property type="project" value="TreeGrafter"/>
</dbReference>
<dbReference type="EMBL" id="LR130778">
    <property type="protein sequence ID" value="VDN45862.1"/>
    <property type="molecule type" value="Genomic_DNA"/>
</dbReference>
<dbReference type="Pfam" id="PF00270">
    <property type="entry name" value="DEAD"/>
    <property type="match status" value="1"/>
</dbReference>
<keyword evidence="6 12" id="KW-0347">Helicase</keyword>
<accession>A0A3P7RS61</accession>
<dbReference type="NCBIfam" id="TIGR00595">
    <property type="entry name" value="priA"/>
    <property type="match status" value="1"/>
</dbReference>
<feature type="binding site" evidence="12">
    <location>
        <position position="460"/>
    </location>
    <ligand>
        <name>Zn(2+)</name>
        <dbReference type="ChEBI" id="CHEBI:29105"/>
        <label>2</label>
    </ligand>
</feature>
<keyword evidence="1 12" id="KW-0639">Primosome</keyword>
<dbReference type="SMART" id="SM00487">
    <property type="entry name" value="DEXDc"/>
    <property type="match status" value="1"/>
</dbReference>
<keyword evidence="9 12" id="KW-0238">DNA-binding</keyword>
<organism evidence="15 16">
    <name type="scientific">Petrocella atlantisensis</name>
    <dbReference type="NCBI Taxonomy" id="2173034"/>
    <lineage>
        <taxon>Bacteria</taxon>
        <taxon>Bacillati</taxon>
        <taxon>Bacillota</taxon>
        <taxon>Clostridia</taxon>
        <taxon>Lachnospirales</taxon>
        <taxon>Vallitaleaceae</taxon>
        <taxon>Petrocella</taxon>
    </lineage>
</organism>
<dbReference type="InterPro" id="IPR041222">
    <property type="entry name" value="PriA_3primeBD"/>
</dbReference>
<name>A0A3P7RS61_9FIRM</name>
<evidence type="ECO:0000256" key="10">
    <source>
        <dbReference type="ARBA" id="ARBA00023235"/>
    </source>
</evidence>
<feature type="binding site" evidence="12">
    <location>
        <position position="454"/>
    </location>
    <ligand>
        <name>Zn(2+)</name>
        <dbReference type="ChEBI" id="CHEBI:29105"/>
        <label>1</label>
    </ligand>
</feature>
<keyword evidence="2 12" id="KW-0235">DNA replication</keyword>
<keyword evidence="16" id="KW-1185">Reference proteome</keyword>
<comment type="catalytic activity">
    <reaction evidence="11 12">
        <text>ATP + H2O = ADP + phosphate + H(+)</text>
        <dbReference type="Rhea" id="RHEA:13065"/>
        <dbReference type="ChEBI" id="CHEBI:15377"/>
        <dbReference type="ChEBI" id="CHEBI:15378"/>
        <dbReference type="ChEBI" id="CHEBI:30616"/>
        <dbReference type="ChEBI" id="CHEBI:43474"/>
        <dbReference type="ChEBI" id="CHEBI:456216"/>
        <dbReference type="EC" id="5.6.2.4"/>
    </reaction>
</comment>
<dbReference type="GO" id="GO:0008270">
    <property type="term" value="F:zinc ion binding"/>
    <property type="evidence" value="ECO:0007669"/>
    <property type="project" value="UniProtKB-UniRule"/>
</dbReference>
<gene>
    <name evidence="12 15" type="primary">priA</name>
    <name evidence="15" type="ORF">PATL70BA_0025</name>
</gene>
<feature type="binding site" evidence="12">
    <location>
        <position position="451"/>
    </location>
    <ligand>
        <name>Zn(2+)</name>
        <dbReference type="ChEBI" id="CHEBI:29105"/>
        <label>1</label>
    </ligand>
</feature>